<dbReference type="AlphaFoldDB" id="A0ABC9F5F6"/>
<evidence type="ECO:0000313" key="3">
    <source>
        <dbReference type="Proteomes" id="UP001497457"/>
    </source>
</evidence>
<proteinExistence type="predicted"/>
<evidence type="ECO:0000259" key="1">
    <source>
        <dbReference type="PROSITE" id="PS50181"/>
    </source>
</evidence>
<feature type="domain" description="F-box" evidence="1">
    <location>
        <begin position="2"/>
        <end position="49"/>
    </location>
</feature>
<evidence type="ECO:0000313" key="2">
    <source>
        <dbReference type="EMBL" id="CAL5068586.1"/>
    </source>
</evidence>
<accession>A0ABC9F5F6</accession>
<reference evidence="2" key="1">
    <citation type="submission" date="2024-10" db="EMBL/GenBank/DDBJ databases">
        <authorList>
            <person name="Ryan C."/>
        </authorList>
    </citation>
    <scope>NUCLEOTIDE SEQUENCE [LARGE SCALE GENOMIC DNA]</scope>
</reference>
<dbReference type="Gene3D" id="1.20.1280.50">
    <property type="match status" value="1"/>
</dbReference>
<dbReference type="InterPro" id="IPR036047">
    <property type="entry name" value="F-box-like_dom_sf"/>
</dbReference>
<organism evidence="2 3">
    <name type="scientific">Urochloa decumbens</name>
    <dbReference type="NCBI Taxonomy" id="240449"/>
    <lineage>
        <taxon>Eukaryota</taxon>
        <taxon>Viridiplantae</taxon>
        <taxon>Streptophyta</taxon>
        <taxon>Embryophyta</taxon>
        <taxon>Tracheophyta</taxon>
        <taxon>Spermatophyta</taxon>
        <taxon>Magnoliopsida</taxon>
        <taxon>Liliopsida</taxon>
        <taxon>Poales</taxon>
        <taxon>Poaceae</taxon>
        <taxon>PACMAD clade</taxon>
        <taxon>Panicoideae</taxon>
        <taxon>Panicodae</taxon>
        <taxon>Paniceae</taxon>
        <taxon>Melinidinae</taxon>
        <taxon>Urochloa</taxon>
    </lineage>
</organism>
<gene>
    <name evidence="2" type="ORF">URODEC1_LOCUS101667</name>
</gene>
<dbReference type="SMART" id="SM00256">
    <property type="entry name" value="FBOX"/>
    <property type="match status" value="1"/>
</dbReference>
<dbReference type="InterPro" id="IPR001810">
    <property type="entry name" value="F-box_dom"/>
</dbReference>
<dbReference type="Proteomes" id="UP001497457">
    <property type="component" value="Chromosome 5rd"/>
</dbReference>
<dbReference type="PROSITE" id="PS50181">
    <property type="entry name" value="FBOX"/>
    <property type="match status" value="1"/>
</dbReference>
<dbReference type="EMBL" id="OZ075115">
    <property type="protein sequence ID" value="CAL5068586.1"/>
    <property type="molecule type" value="Genomic_DNA"/>
</dbReference>
<sequence>METELAVIPDDALADALRRLPAQSLAAARCVCKAWRGVVDGRGLLLPHFLPQSVRGIFINYIDHKRPHLFARPSSSTSSAGSPFAEIDTMLGFLPNDAATGGRLSLSSDKYQVINTPTNIERAKPYLGRSEKEVHFGIVHEGQLQVWILKESHKKIEWILKYQNDLRCYAQHVASLYNHDRLMVGPWIIKEHNSSVHTSNHTAETLSKEGFEWDSDNDDIISANVGGEANYWESFDIIGFHPYKKVVFLAEPFDIVAYHMNTTKAQYLGNSRPNCYYHNYTNGIYESFVYTPCTIGELEEGNIDLSVYKEGNQAM</sequence>
<dbReference type="Pfam" id="PF00646">
    <property type="entry name" value="F-box"/>
    <property type="match status" value="1"/>
</dbReference>
<keyword evidence="3" id="KW-1185">Reference proteome</keyword>
<dbReference type="PANTHER" id="PTHR34591">
    <property type="entry name" value="OS03G0653100 PROTEIN-RELATED"/>
    <property type="match status" value="1"/>
</dbReference>
<dbReference type="PANTHER" id="PTHR34591:SF21">
    <property type="entry name" value="F-BOX DOMAIN CONTAINING PROTEIN, EXPRESSED"/>
    <property type="match status" value="1"/>
</dbReference>
<name>A0ABC9F5F6_9POAL</name>
<dbReference type="SUPFAM" id="SSF81383">
    <property type="entry name" value="F-box domain"/>
    <property type="match status" value="1"/>
</dbReference>
<protein>
    <recommendedName>
        <fullName evidence="1">F-box domain-containing protein</fullName>
    </recommendedName>
</protein>